<dbReference type="EMBL" id="KN825652">
    <property type="protein sequence ID" value="KIK82254.1"/>
    <property type="molecule type" value="Genomic_DNA"/>
</dbReference>
<keyword evidence="4" id="KW-0456">Lyase</keyword>
<feature type="signal peptide" evidence="2">
    <location>
        <begin position="1"/>
        <end position="17"/>
    </location>
</feature>
<evidence type="ECO:0000313" key="5">
    <source>
        <dbReference type="Proteomes" id="UP000054538"/>
    </source>
</evidence>
<dbReference type="STRING" id="930991.A0A0D0DKK3"/>
<protein>
    <submittedName>
        <fullName evidence="4">Polysaccharide lyase family 14 protein</fullName>
    </submittedName>
</protein>
<dbReference type="InterPro" id="IPR048958">
    <property type="entry name" value="Polysacc_lyase_14"/>
</dbReference>
<sequence length="488" mass="51705">MILPFCFLALVANGVLAAPAGSNTLQAQSTPSQVAGVTASLSPSAFNSLDSTLSSFRSVSSSISPSSTLLVTKVVTEFETTTVEVAPPSTTIVTVVTTATIAAKPTPAWANRTLWGAPPQMTDLTAFNVTSFPSGQKNVDIVAKIPPHALASTANIAQNSISLQNGTNQSSILQLVYPAHSVNPASKPAGGADFYAAPLDLTAARDVTLEYSVFFPADFDWVKGGKLPGLYGGHTGCSGGSSAKDCFSTRLMWRPNGVGELYLYAPKDKQSEALCADPQSVCDSSYGFSVGRGSFSFTAGDWTNLRQNVVLNTPGQQDGVFTLFVDGKAVINRTDMFYRDATQQAKQKPVTRTSQAPSRPPSPSPTSQDPLGGILGPLLSILKRQTGSPTQRPEIGPPTETVNEPEATFVTWSPVWKTVAARTLVGMVYPTAAPAATVIALDANEGTRQPAEFIGLFFSTFFGGHGEEYATPKDQYTWFKDFAIKRHA</sequence>
<dbReference type="GO" id="GO:0016829">
    <property type="term" value="F:lyase activity"/>
    <property type="evidence" value="ECO:0007669"/>
    <property type="project" value="UniProtKB-KW"/>
</dbReference>
<dbReference type="OrthoDB" id="10069995at2759"/>
<reference evidence="4 5" key="1">
    <citation type="submission" date="2014-04" db="EMBL/GenBank/DDBJ databases">
        <authorList>
            <consortium name="DOE Joint Genome Institute"/>
            <person name="Kuo A."/>
            <person name="Kohler A."/>
            <person name="Jargeat P."/>
            <person name="Nagy L.G."/>
            <person name="Floudas D."/>
            <person name="Copeland A."/>
            <person name="Barry K.W."/>
            <person name="Cichocki N."/>
            <person name="Veneault-Fourrey C."/>
            <person name="LaButti K."/>
            <person name="Lindquist E.A."/>
            <person name="Lipzen A."/>
            <person name="Lundell T."/>
            <person name="Morin E."/>
            <person name="Murat C."/>
            <person name="Sun H."/>
            <person name="Tunlid A."/>
            <person name="Henrissat B."/>
            <person name="Grigoriev I.V."/>
            <person name="Hibbett D.S."/>
            <person name="Martin F."/>
            <person name="Nordberg H.P."/>
            <person name="Cantor M.N."/>
            <person name="Hua S.X."/>
        </authorList>
    </citation>
    <scope>NUCLEOTIDE SEQUENCE [LARGE SCALE GENOMIC DNA]</scope>
    <source>
        <strain evidence="4 5">Ve08.2h10</strain>
    </source>
</reference>
<dbReference type="PANTHER" id="PTHR40124:SF1">
    <property type="entry name" value="DISAGGREGATASE RELATED REPEAT PROTEIN"/>
    <property type="match status" value="1"/>
</dbReference>
<evidence type="ECO:0000256" key="1">
    <source>
        <dbReference type="SAM" id="MobiDB-lite"/>
    </source>
</evidence>
<evidence type="ECO:0000313" key="4">
    <source>
        <dbReference type="EMBL" id="KIK82254.1"/>
    </source>
</evidence>
<dbReference type="HOGENOM" id="CLU_026510_0_0_1"/>
<dbReference type="PANTHER" id="PTHR40124">
    <property type="match status" value="1"/>
</dbReference>
<evidence type="ECO:0000256" key="2">
    <source>
        <dbReference type="SAM" id="SignalP"/>
    </source>
</evidence>
<dbReference type="Pfam" id="PF21294">
    <property type="entry name" value="Polysacc_lyase_14"/>
    <property type="match status" value="2"/>
</dbReference>
<feature type="domain" description="Polysaccharide lyase 14" evidence="3">
    <location>
        <begin position="449"/>
        <end position="482"/>
    </location>
</feature>
<accession>A0A0D0DKK3</accession>
<proteinExistence type="predicted"/>
<feature type="chain" id="PRO_5002209144" evidence="2">
    <location>
        <begin position="18"/>
        <end position="488"/>
    </location>
</feature>
<gene>
    <name evidence="4" type="ORF">PAXRUDRAFT_27639</name>
</gene>
<keyword evidence="5" id="KW-1185">Reference proteome</keyword>
<dbReference type="Proteomes" id="UP000054538">
    <property type="component" value="Unassembled WGS sequence"/>
</dbReference>
<dbReference type="InParanoid" id="A0A0D0DKK3"/>
<name>A0A0D0DKK3_9AGAM</name>
<organism evidence="4 5">
    <name type="scientific">Paxillus rubicundulus Ve08.2h10</name>
    <dbReference type="NCBI Taxonomy" id="930991"/>
    <lineage>
        <taxon>Eukaryota</taxon>
        <taxon>Fungi</taxon>
        <taxon>Dikarya</taxon>
        <taxon>Basidiomycota</taxon>
        <taxon>Agaricomycotina</taxon>
        <taxon>Agaricomycetes</taxon>
        <taxon>Agaricomycetidae</taxon>
        <taxon>Boletales</taxon>
        <taxon>Paxilineae</taxon>
        <taxon>Paxillaceae</taxon>
        <taxon>Paxillus</taxon>
    </lineage>
</organism>
<keyword evidence="2" id="KW-0732">Signal</keyword>
<dbReference type="Gene3D" id="2.60.120.200">
    <property type="match status" value="2"/>
</dbReference>
<feature type="region of interest" description="Disordered" evidence="1">
    <location>
        <begin position="385"/>
        <end position="404"/>
    </location>
</feature>
<reference evidence="5" key="2">
    <citation type="submission" date="2015-01" db="EMBL/GenBank/DDBJ databases">
        <title>Evolutionary Origins and Diversification of the Mycorrhizal Mutualists.</title>
        <authorList>
            <consortium name="DOE Joint Genome Institute"/>
            <consortium name="Mycorrhizal Genomics Consortium"/>
            <person name="Kohler A."/>
            <person name="Kuo A."/>
            <person name="Nagy L.G."/>
            <person name="Floudas D."/>
            <person name="Copeland A."/>
            <person name="Barry K.W."/>
            <person name="Cichocki N."/>
            <person name="Veneault-Fourrey C."/>
            <person name="LaButti K."/>
            <person name="Lindquist E.A."/>
            <person name="Lipzen A."/>
            <person name="Lundell T."/>
            <person name="Morin E."/>
            <person name="Murat C."/>
            <person name="Riley R."/>
            <person name="Ohm R."/>
            <person name="Sun H."/>
            <person name="Tunlid A."/>
            <person name="Henrissat B."/>
            <person name="Grigoriev I.V."/>
            <person name="Hibbett D.S."/>
            <person name="Martin F."/>
        </authorList>
    </citation>
    <scope>NUCLEOTIDE SEQUENCE [LARGE SCALE GENOMIC DNA]</scope>
    <source>
        <strain evidence="5">Ve08.2h10</strain>
    </source>
</reference>
<feature type="region of interest" description="Disordered" evidence="1">
    <location>
        <begin position="341"/>
        <end position="371"/>
    </location>
</feature>
<feature type="domain" description="Polysaccharide lyase 14" evidence="3">
    <location>
        <begin position="169"/>
        <end position="344"/>
    </location>
</feature>
<evidence type="ECO:0000259" key="3">
    <source>
        <dbReference type="Pfam" id="PF21294"/>
    </source>
</evidence>
<dbReference type="AlphaFoldDB" id="A0A0D0DKK3"/>